<dbReference type="RefSeq" id="WP_119515586.1">
    <property type="nucleotide sequence ID" value="NZ_NQYH01000002.1"/>
</dbReference>
<dbReference type="EMBL" id="NQYH01000002">
    <property type="protein sequence ID" value="RIY41689.1"/>
    <property type="molecule type" value="Genomic_DNA"/>
</dbReference>
<comment type="similarity">
    <text evidence="1">Belongs to the universal stress protein A family.</text>
</comment>
<gene>
    <name evidence="3" type="ORF">CJP73_04350</name>
</gene>
<dbReference type="AlphaFoldDB" id="A0A3A1YWL9"/>
<organism evidence="3 4">
    <name type="scientific">Neopusillimonas maritima</name>
    <dbReference type="NCBI Taxonomy" id="2026239"/>
    <lineage>
        <taxon>Bacteria</taxon>
        <taxon>Pseudomonadati</taxon>
        <taxon>Pseudomonadota</taxon>
        <taxon>Betaproteobacteria</taxon>
        <taxon>Burkholderiales</taxon>
        <taxon>Alcaligenaceae</taxon>
        <taxon>Neopusillimonas</taxon>
    </lineage>
</organism>
<dbReference type="SUPFAM" id="SSF52402">
    <property type="entry name" value="Adenine nucleotide alpha hydrolases-like"/>
    <property type="match status" value="2"/>
</dbReference>
<accession>A0A3A1YWL9</accession>
<comment type="caution">
    <text evidence="3">The sequence shown here is derived from an EMBL/GenBank/DDBJ whole genome shotgun (WGS) entry which is preliminary data.</text>
</comment>
<dbReference type="OrthoDB" id="9804721at2"/>
<dbReference type="Pfam" id="PF00582">
    <property type="entry name" value="Usp"/>
    <property type="match status" value="1"/>
</dbReference>
<evidence type="ECO:0000313" key="4">
    <source>
        <dbReference type="Proteomes" id="UP000266206"/>
    </source>
</evidence>
<dbReference type="PANTHER" id="PTHR46268">
    <property type="entry name" value="STRESS RESPONSE PROTEIN NHAX"/>
    <property type="match status" value="1"/>
</dbReference>
<evidence type="ECO:0000313" key="3">
    <source>
        <dbReference type="EMBL" id="RIY41689.1"/>
    </source>
</evidence>
<dbReference type="Gene3D" id="3.40.50.12370">
    <property type="match status" value="1"/>
</dbReference>
<feature type="domain" description="UspA" evidence="2">
    <location>
        <begin position="151"/>
        <end position="273"/>
    </location>
</feature>
<proteinExistence type="inferred from homology"/>
<reference evidence="3 4" key="1">
    <citation type="submission" date="2017-08" db="EMBL/GenBank/DDBJ databases">
        <title>Pusillimonas indicus sp. nov., a member of the family Alcaligenaceae isolated from surface seawater.</title>
        <authorList>
            <person name="Li J."/>
        </authorList>
    </citation>
    <scope>NUCLEOTIDE SEQUENCE [LARGE SCALE GENOMIC DNA]</scope>
    <source>
        <strain evidence="3 4">L52-1-41</strain>
    </source>
</reference>
<dbReference type="PANTHER" id="PTHR46268:SF15">
    <property type="entry name" value="UNIVERSAL STRESS PROTEIN HP_0031"/>
    <property type="match status" value="1"/>
</dbReference>
<evidence type="ECO:0000259" key="2">
    <source>
        <dbReference type="Pfam" id="PF00582"/>
    </source>
</evidence>
<name>A0A3A1YWL9_9BURK</name>
<protein>
    <recommendedName>
        <fullName evidence="2">UspA domain-containing protein</fullName>
    </recommendedName>
</protein>
<dbReference type="CDD" id="cd00293">
    <property type="entry name" value="USP-like"/>
    <property type="match status" value="1"/>
</dbReference>
<dbReference type="InterPro" id="IPR006016">
    <property type="entry name" value="UspA"/>
</dbReference>
<evidence type="ECO:0000256" key="1">
    <source>
        <dbReference type="ARBA" id="ARBA00008791"/>
    </source>
</evidence>
<sequence>MLGRIAIDLTKDGNHIRRLDTTLRLAKTHEAEVVGVYPRPEPTEYLRGNNLMPPEVSKMVSSQLAEERTEMHELFKKRTQEAGVKATWREPQGFAEEVLAIHARYCDLLVMSQSEKQTASMRSSPAETVITTAGRPILMVPFIGEMNPVGKRILFCWDRGRRAARALADAGPILQQAKDLIVLTIDENRELAKKQDLHDEDFNAYCATRGYPQPKFIRQISDHTSIGTLILNDATDQGCDMVVMGAYNRSRTREWVLGGTSRTLLDSMTVPILFSH</sequence>
<dbReference type="Proteomes" id="UP000266206">
    <property type="component" value="Unassembled WGS sequence"/>
</dbReference>